<organism evidence="2 3">
    <name type="scientific">Anaeramoeba flamelloides</name>
    <dbReference type="NCBI Taxonomy" id="1746091"/>
    <lineage>
        <taxon>Eukaryota</taxon>
        <taxon>Metamonada</taxon>
        <taxon>Anaeramoebidae</taxon>
        <taxon>Anaeramoeba</taxon>
    </lineage>
</organism>
<feature type="region of interest" description="Disordered" evidence="1">
    <location>
        <begin position="92"/>
        <end position="157"/>
    </location>
</feature>
<sequence>MTQVIAAFAFGEESVPSTNGTISINKNTLTILEKEEKNTFTFQLGETAQILTKENSDVVTIKSQQKTLKLQFSDPEDQKAIVSQITKILDKGNTQEKNKAILESQKPTEMKNEKSSSSSLTNSENENQKTEEKEKEKKRKKKKKKRKRKKERKRKKK</sequence>
<evidence type="ECO:0000313" key="3">
    <source>
        <dbReference type="Proteomes" id="UP001150062"/>
    </source>
</evidence>
<reference evidence="2" key="1">
    <citation type="submission" date="2022-08" db="EMBL/GenBank/DDBJ databases">
        <title>Novel sulfate-reducing endosymbionts in the free-living metamonad Anaeramoeba.</title>
        <authorList>
            <person name="Jerlstrom-Hultqvist J."/>
            <person name="Cepicka I."/>
            <person name="Gallot-Lavallee L."/>
            <person name="Salas-Leiva D."/>
            <person name="Curtis B.A."/>
            <person name="Zahonova K."/>
            <person name="Pipaliya S."/>
            <person name="Dacks J."/>
            <person name="Roger A.J."/>
        </authorList>
    </citation>
    <scope>NUCLEOTIDE SEQUENCE</scope>
    <source>
        <strain evidence="2">Schooner1</strain>
    </source>
</reference>
<evidence type="ECO:0000256" key="1">
    <source>
        <dbReference type="SAM" id="MobiDB-lite"/>
    </source>
</evidence>
<comment type="caution">
    <text evidence="2">The sequence shown here is derived from an EMBL/GenBank/DDBJ whole genome shotgun (WGS) entry which is preliminary data.</text>
</comment>
<accession>A0ABQ8XSI9</accession>
<feature type="compositionally biased region" description="Low complexity" evidence="1">
    <location>
        <begin position="115"/>
        <end position="125"/>
    </location>
</feature>
<gene>
    <name evidence="2" type="ORF">M0813_29050</name>
</gene>
<evidence type="ECO:0000313" key="2">
    <source>
        <dbReference type="EMBL" id="KAJ6235070.1"/>
    </source>
</evidence>
<proteinExistence type="predicted"/>
<dbReference type="Proteomes" id="UP001150062">
    <property type="component" value="Unassembled WGS sequence"/>
</dbReference>
<name>A0ABQ8XSI9_9EUKA</name>
<protein>
    <submittedName>
        <fullName evidence="2">Uncharacterized protein</fullName>
    </submittedName>
</protein>
<dbReference type="EMBL" id="JAOAOG010000266">
    <property type="protein sequence ID" value="KAJ6235070.1"/>
    <property type="molecule type" value="Genomic_DNA"/>
</dbReference>
<feature type="compositionally biased region" description="Basic residues" evidence="1">
    <location>
        <begin position="136"/>
        <end position="157"/>
    </location>
</feature>
<keyword evidence="3" id="KW-1185">Reference proteome</keyword>
<feature type="compositionally biased region" description="Basic and acidic residues" evidence="1">
    <location>
        <begin position="126"/>
        <end position="135"/>
    </location>
</feature>
<feature type="compositionally biased region" description="Basic and acidic residues" evidence="1">
    <location>
        <begin position="92"/>
        <end position="114"/>
    </location>
</feature>